<evidence type="ECO:0000256" key="1">
    <source>
        <dbReference type="SAM" id="Phobius"/>
    </source>
</evidence>
<dbReference type="RefSeq" id="WP_256397308.1">
    <property type="nucleotide sequence ID" value="NZ_JANHDJ010000007.1"/>
</dbReference>
<organism evidence="2 3">
    <name type="scientific">Halohasta litorea</name>
    <dbReference type="NCBI Taxonomy" id="869891"/>
    <lineage>
        <taxon>Archaea</taxon>
        <taxon>Methanobacteriati</taxon>
        <taxon>Methanobacteriota</taxon>
        <taxon>Stenosarchaea group</taxon>
        <taxon>Halobacteria</taxon>
        <taxon>Halobacteriales</taxon>
        <taxon>Haloferacaceae</taxon>
        <taxon>Halohasta</taxon>
    </lineage>
</organism>
<evidence type="ECO:0000313" key="3">
    <source>
        <dbReference type="Proteomes" id="UP001597052"/>
    </source>
</evidence>
<keyword evidence="3" id="KW-1185">Reference proteome</keyword>
<dbReference type="EMBL" id="JBHUDM010000001">
    <property type="protein sequence ID" value="MFD1640303.1"/>
    <property type="molecule type" value="Genomic_DNA"/>
</dbReference>
<sequence length="79" mass="8860">MVDTKSLLKGAGVVILALILLRIALWLLGVVIGIVFWGLQLALSLLFVGLLLYGVYWAYTTFVSDSKTTTREREKVFER</sequence>
<keyword evidence="1" id="KW-1133">Transmembrane helix</keyword>
<keyword evidence="1" id="KW-0472">Membrane</keyword>
<feature type="transmembrane region" description="Helical" evidence="1">
    <location>
        <begin position="12"/>
        <end position="37"/>
    </location>
</feature>
<keyword evidence="1" id="KW-0812">Transmembrane</keyword>
<reference evidence="2 3" key="1">
    <citation type="journal article" date="2019" name="Int. J. Syst. Evol. Microbiol.">
        <title>The Global Catalogue of Microorganisms (GCM) 10K type strain sequencing project: providing services to taxonomists for standard genome sequencing and annotation.</title>
        <authorList>
            <consortium name="The Broad Institute Genomics Platform"/>
            <consortium name="The Broad Institute Genome Sequencing Center for Infectious Disease"/>
            <person name="Wu L."/>
            <person name="Ma J."/>
        </authorList>
    </citation>
    <scope>NUCLEOTIDE SEQUENCE [LARGE SCALE GENOMIC DNA]</scope>
    <source>
        <strain evidence="2 3">CGMCC 1.10593</strain>
    </source>
</reference>
<dbReference type="AlphaFoldDB" id="A0ABD6D2N6"/>
<dbReference type="Proteomes" id="UP001597052">
    <property type="component" value="Unassembled WGS sequence"/>
</dbReference>
<name>A0ABD6D2N6_9EURY</name>
<protein>
    <submittedName>
        <fullName evidence="2">Uncharacterized protein</fullName>
    </submittedName>
</protein>
<comment type="caution">
    <text evidence="2">The sequence shown here is derived from an EMBL/GenBank/DDBJ whole genome shotgun (WGS) entry which is preliminary data.</text>
</comment>
<feature type="transmembrane region" description="Helical" evidence="1">
    <location>
        <begin position="43"/>
        <end position="63"/>
    </location>
</feature>
<gene>
    <name evidence="2" type="ORF">ACFSBW_00250</name>
</gene>
<evidence type="ECO:0000313" key="2">
    <source>
        <dbReference type="EMBL" id="MFD1640303.1"/>
    </source>
</evidence>
<accession>A0ABD6D2N6</accession>
<proteinExistence type="predicted"/>